<evidence type="ECO:0000313" key="1">
    <source>
        <dbReference type="EMBL" id="MBW0593469.1"/>
    </source>
</evidence>
<protein>
    <submittedName>
        <fullName evidence="1">Uncharacterized protein</fullName>
    </submittedName>
</protein>
<keyword evidence="2" id="KW-1185">Reference proteome</keyword>
<dbReference type="EMBL" id="AVOT02154651">
    <property type="protein sequence ID" value="MBW0593469.1"/>
    <property type="molecule type" value="Genomic_DNA"/>
</dbReference>
<evidence type="ECO:0000313" key="2">
    <source>
        <dbReference type="Proteomes" id="UP000765509"/>
    </source>
</evidence>
<proteinExistence type="predicted"/>
<dbReference type="Proteomes" id="UP000765509">
    <property type="component" value="Unassembled WGS sequence"/>
</dbReference>
<sequence length="72" mass="7838">MKSRRFRLFSGQLGGYPGISESARAILGEAEDEEGEESVEEEESEETEVETALAGVPEFKSPCIQNSINKGT</sequence>
<accession>A0A9Q3L8B6</accession>
<name>A0A9Q3L8B6_9BASI</name>
<gene>
    <name evidence="1" type="ORF">O181_133184</name>
</gene>
<organism evidence="1 2">
    <name type="scientific">Austropuccinia psidii MF-1</name>
    <dbReference type="NCBI Taxonomy" id="1389203"/>
    <lineage>
        <taxon>Eukaryota</taxon>
        <taxon>Fungi</taxon>
        <taxon>Dikarya</taxon>
        <taxon>Basidiomycota</taxon>
        <taxon>Pucciniomycotina</taxon>
        <taxon>Pucciniomycetes</taxon>
        <taxon>Pucciniales</taxon>
        <taxon>Sphaerophragmiaceae</taxon>
        <taxon>Austropuccinia</taxon>
    </lineage>
</organism>
<dbReference type="AlphaFoldDB" id="A0A9Q3L8B6"/>
<comment type="caution">
    <text evidence="1">The sequence shown here is derived from an EMBL/GenBank/DDBJ whole genome shotgun (WGS) entry which is preliminary data.</text>
</comment>
<reference evidence="1" key="1">
    <citation type="submission" date="2021-03" db="EMBL/GenBank/DDBJ databases">
        <title>Draft genome sequence of rust myrtle Austropuccinia psidii MF-1, a brazilian biotype.</title>
        <authorList>
            <person name="Quecine M.C."/>
            <person name="Pachon D.M.R."/>
            <person name="Bonatelli M.L."/>
            <person name="Correr F.H."/>
            <person name="Franceschini L.M."/>
            <person name="Leite T.F."/>
            <person name="Margarido G.R.A."/>
            <person name="Almeida C.A."/>
            <person name="Ferrarezi J.A."/>
            <person name="Labate C.A."/>
        </authorList>
    </citation>
    <scope>NUCLEOTIDE SEQUENCE</scope>
    <source>
        <strain evidence="1">MF-1</strain>
    </source>
</reference>